<sequence length="211" mass="22476">MKRIDINQAVDLIKDGMTIMVGGFLGVGAPNDIIKAIVKSGKKDLTIICNDTAFPECGSGLFVANRLAKKVIASHIGTNPIAGDMMLNGEIEIELVPQGTLIEQIRCGGSGLGGVLTPTGLGTMVEKGKQIVNVDGKDFLLEKPLRADVALVGASITDSYGNLVFRGTTKNFNPLIAMAADIVIAQATEEVEKLEPHEIHTPYLFIDYLVK</sequence>
<reference evidence="3" key="1">
    <citation type="submission" date="2019-08" db="EMBL/GenBank/DDBJ databases">
        <authorList>
            <person name="Kucharzyk K."/>
            <person name="Murdoch R.W."/>
            <person name="Higgins S."/>
            <person name="Loffler F."/>
        </authorList>
    </citation>
    <scope>NUCLEOTIDE SEQUENCE</scope>
</reference>
<organism evidence="3">
    <name type="scientific">bioreactor metagenome</name>
    <dbReference type="NCBI Taxonomy" id="1076179"/>
    <lineage>
        <taxon>unclassified sequences</taxon>
        <taxon>metagenomes</taxon>
        <taxon>ecological metagenomes</taxon>
    </lineage>
</organism>
<dbReference type="InterPro" id="IPR004163">
    <property type="entry name" value="CoA_transf_BS"/>
</dbReference>
<accession>A0A644URQ1</accession>
<dbReference type="NCBIfam" id="TIGR02429">
    <property type="entry name" value="pcaI_scoA_fam"/>
    <property type="match status" value="1"/>
</dbReference>
<gene>
    <name evidence="3" type="primary">atoD_3</name>
    <name evidence="3" type="ORF">SDC9_27402</name>
</gene>
<dbReference type="EC" id="2.8.3.8" evidence="3"/>
<evidence type="ECO:0000313" key="3">
    <source>
        <dbReference type="EMBL" id="MPL81482.1"/>
    </source>
</evidence>
<dbReference type="PANTHER" id="PTHR13707:SF60">
    <property type="entry name" value="ACETATE COA-TRANSFERASE SUBUNIT ALPHA"/>
    <property type="match status" value="1"/>
</dbReference>
<evidence type="ECO:0000256" key="2">
    <source>
        <dbReference type="ARBA" id="ARBA00022679"/>
    </source>
</evidence>
<dbReference type="EMBL" id="VSSQ01000150">
    <property type="protein sequence ID" value="MPL81482.1"/>
    <property type="molecule type" value="Genomic_DNA"/>
</dbReference>
<keyword evidence="2 3" id="KW-0808">Transferase</keyword>
<comment type="caution">
    <text evidence="3">The sequence shown here is derived from an EMBL/GenBank/DDBJ whole genome shotgun (WGS) entry which is preliminary data.</text>
</comment>
<proteinExistence type="inferred from homology"/>
<evidence type="ECO:0000256" key="1">
    <source>
        <dbReference type="ARBA" id="ARBA00005612"/>
    </source>
</evidence>
<dbReference type="InterPro" id="IPR012792">
    <property type="entry name" value="3-oxoacid_CoA-transf_A"/>
</dbReference>
<comment type="similarity">
    <text evidence="1">Belongs to the 3-oxoacid CoA-transferase subunit A family.</text>
</comment>
<dbReference type="Gene3D" id="3.40.1080.10">
    <property type="entry name" value="Glutaconate Coenzyme A-transferase"/>
    <property type="match status" value="1"/>
</dbReference>
<protein>
    <submittedName>
        <fullName evidence="3">Acetate CoA-transferase subunit alpha</fullName>
        <ecNumber evidence="3">2.8.3.8</ecNumber>
    </submittedName>
</protein>
<dbReference type="InterPro" id="IPR037171">
    <property type="entry name" value="NagB/RpiA_transferase-like"/>
</dbReference>
<dbReference type="SMART" id="SM00882">
    <property type="entry name" value="CoA_trans"/>
    <property type="match status" value="1"/>
</dbReference>
<dbReference type="GO" id="GO:0008775">
    <property type="term" value="F:acetate CoA-transferase activity"/>
    <property type="evidence" value="ECO:0007669"/>
    <property type="project" value="UniProtKB-EC"/>
</dbReference>
<dbReference type="SUPFAM" id="SSF100950">
    <property type="entry name" value="NagB/RpiA/CoA transferase-like"/>
    <property type="match status" value="1"/>
</dbReference>
<dbReference type="PANTHER" id="PTHR13707">
    <property type="entry name" value="KETOACID-COENZYME A TRANSFERASE"/>
    <property type="match status" value="1"/>
</dbReference>
<dbReference type="Pfam" id="PF01144">
    <property type="entry name" value="CoA_trans"/>
    <property type="match status" value="1"/>
</dbReference>
<dbReference type="PROSITE" id="PS01273">
    <property type="entry name" value="COA_TRANSF_1"/>
    <property type="match status" value="1"/>
</dbReference>
<dbReference type="InterPro" id="IPR004165">
    <property type="entry name" value="CoA_trans_fam_I"/>
</dbReference>
<dbReference type="AlphaFoldDB" id="A0A644URQ1"/>
<name>A0A644URQ1_9ZZZZ</name>